<dbReference type="AlphaFoldDB" id="X1IGD0"/>
<dbReference type="InterPro" id="IPR036866">
    <property type="entry name" value="RibonucZ/Hydroxyglut_hydro"/>
</dbReference>
<sequence>MRILDDIYLIPGFANCYLIEREHHSVLIDTGMSKKAKKVIQTIKSFCSDKPPKEFGLPKNI</sequence>
<dbReference type="SUPFAM" id="SSF56281">
    <property type="entry name" value="Metallo-hydrolase/oxidoreductase"/>
    <property type="match status" value="1"/>
</dbReference>
<feature type="domain" description="Metallo-beta-lactamase" evidence="1">
    <location>
        <begin position="11"/>
        <end position="40"/>
    </location>
</feature>
<organism evidence="2">
    <name type="scientific">marine sediment metagenome</name>
    <dbReference type="NCBI Taxonomy" id="412755"/>
    <lineage>
        <taxon>unclassified sequences</taxon>
        <taxon>metagenomes</taxon>
        <taxon>ecological metagenomes</taxon>
    </lineage>
</organism>
<evidence type="ECO:0000313" key="2">
    <source>
        <dbReference type="EMBL" id="GAH80777.1"/>
    </source>
</evidence>
<dbReference type="Gene3D" id="3.60.15.10">
    <property type="entry name" value="Ribonuclease Z/Hydroxyacylglutathione hydrolase-like"/>
    <property type="match status" value="1"/>
</dbReference>
<comment type="caution">
    <text evidence="2">The sequence shown here is derived from an EMBL/GenBank/DDBJ whole genome shotgun (WGS) entry which is preliminary data.</text>
</comment>
<gene>
    <name evidence="2" type="ORF">S03H2_55498</name>
</gene>
<dbReference type="EMBL" id="BARU01035453">
    <property type="protein sequence ID" value="GAH80777.1"/>
    <property type="molecule type" value="Genomic_DNA"/>
</dbReference>
<name>X1IGD0_9ZZZZ</name>
<dbReference type="InterPro" id="IPR001279">
    <property type="entry name" value="Metallo-B-lactamas"/>
</dbReference>
<protein>
    <recommendedName>
        <fullName evidence="1">Metallo-beta-lactamase domain-containing protein</fullName>
    </recommendedName>
</protein>
<reference evidence="2" key="1">
    <citation type="journal article" date="2014" name="Front. Microbiol.">
        <title>High frequency of phylogenetically diverse reductive dehalogenase-homologous genes in deep subseafloor sedimentary metagenomes.</title>
        <authorList>
            <person name="Kawai M."/>
            <person name="Futagami T."/>
            <person name="Toyoda A."/>
            <person name="Takaki Y."/>
            <person name="Nishi S."/>
            <person name="Hori S."/>
            <person name="Arai W."/>
            <person name="Tsubouchi T."/>
            <person name="Morono Y."/>
            <person name="Uchiyama I."/>
            <person name="Ito T."/>
            <person name="Fujiyama A."/>
            <person name="Inagaki F."/>
            <person name="Takami H."/>
        </authorList>
    </citation>
    <scope>NUCLEOTIDE SEQUENCE</scope>
    <source>
        <strain evidence="2">Expedition CK06-06</strain>
    </source>
</reference>
<evidence type="ECO:0000259" key="1">
    <source>
        <dbReference type="Pfam" id="PF00753"/>
    </source>
</evidence>
<accession>X1IGD0</accession>
<proteinExistence type="predicted"/>
<dbReference type="Pfam" id="PF00753">
    <property type="entry name" value="Lactamase_B"/>
    <property type="match status" value="1"/>
</dbReference>